<keyword evidence="4 11" id="KW-0378">Hydrolase</keyword>
<keyword evidence="3 11" id="KW-0547">Nucleotide-binding</keyword>
<dbReference type="GO" id="GO:0103023">
    <property type="term" value="F:ITPase activity"/>
    <property type="evidence" value="ECO:0007669"/>
    <property type="project" value="UniProtKB-EC"/>
</dbReference>
<evidence type="ECO:0000256" key="3">
    <source>
        <dbReference type="ARBA" id="ARBA00022741"/>
    </source>
</evidence>
<feature type="domain" description="Non-canonical purine NTP phosphatase/PRRC1" evidence="12">
    <location>
        <begin position="37"/>
        <end position="196"/>
    </location>
</feature>
<evidence type="ECO:0000259" key="12">
    <source>
        <dbReference type="Pfam" id="PF01931"/>
    </source>
</evidence>
<organism evidence="13 14">
    <name type="scientific">Enterobacter agglomerans</name>
    <name type="common">Erwinia herbicola</name>
    <name type="synonym">Pantoea agglomerans</name>
    <dbReference type="NCBI Taxonomy" id="549"/>
    <lineage>
        <taxon>Bacteria</taxon>
        <taxon>Pseudomonadati</taxon>
        <taxon>Pseudomonadota</taxon>
        <taxon>Gammaproteobacteria</taxon>
        <taxon>Enterobacterales</taxon>
        <taxon>Erwiniaceae</taxon>
        <taxon>Pantoea</taxon>
        <taxon>Pantoea agglomerans group</taxon>
    </lineage>
</organism>
<evidence type="ECO:0000256" key="9">
    <source>
        <dbReference type="ARBA" id="ARBA00048781"/>
    </source>
</evidence>
<dbReference type="InterPro" id="IPR002786">
    <property type="entry name" value="Non_canon_purine_NTPase"/>
</dbReference>
<dbReference type="InterPro" id="IPR029001">
    <property type="entry name" value="ITPase-like_fam"/>
</dbReference>
<comment type="similarity">
    <text evidence="10 11">Belongs to the YjjX NTPase family.</text>
</comment>
<sequence>MRIVSTARVQNDKSNSPMGQALNHLRVQPIMYHVVAATTNPAKIHAIAQAFNDVFGEGSCHIEGVEVDSGVAAQPLTHLETRTGARQRVMNARQVRPEAAFWVAIEAGIEDDSAFAWMVVENQKQRGESRSASFTLPPVVLAGLREGRELGDEMARLTGIENIKHQGGAIGAFTNGLLSRSSVYHQALILALCPFIHPLYQQ</sequence>
<accession>A0AAN2FFW2</accession>
<dbReference type="GO" id="GO:0009117">
    <property type="term" value="P:nucleotide metabolic process"/>
    <property type="evidence" value="ECO:0007669"/>
    <property type="project" value="UniProtKB-KW"/>
</dbReference>
<evidence type="ECO:0000313" key="13">
    <source>
        <dbReference type="EMBL" id="CAH6326680.1"/>
    </source>
</evidence>
<evidence type="ECO:0000256" key="5">
    <source>
        <dbReference type="ARBA" id="ARBA00022842"/>
    </source>
</evidence>
<keyword evidence="2 11" id="KW-0479">Metal-binding</keyword>
<comment type="cofactor">
    <cofactor evidence="1">
        <name>Mn(2+)</name>
        <dbReference type="ChEBI" id="CHEBI:29035"/>
    </cofactor>
</comment>
<dbReference type="GO" id="GO:0046872">
    <property type="term" value="F:metal ion binding"/>
    <property type="evidence" value="ECO:0007669"/>
    <property type="project" value="UniProtKB-KW"/>
</dbReference>
<comment type="catalytic activity">
    <reaction evidence="9 11">
        <text>XTP + H2O = XDP + phosphate + H(+)</text>
        <dbReference type="Rhea" id="RHEA:28406"/>
        <dbReference type="ChEBI" id="CHEBI:15377"/>
        <dbReference type="ChEBI" id="CHEBI:15378"/>
        <dbReference type="ChEBI" id="CHEBI:43474"/>
        <dbReference type="ChEBI" id="CHEBI:59884"/>
        <dbReference type="ChEBI" id="CHEBI:61314"/>
        <dbReference type="EC" id="3.6.1.73"/>
    </reaction>
</comment>
<keyword evidence="7 11" id="KW-0464">Manganese</keyword>
<dbReference type="GO" id="GO:0006772">
    <property type="term" value="P:thiamine metabolic process"/>
    <property type="evidence" value="ECO:0007669"/>
    <property type="project" value="TreeGrafter"/>
</dbReference>
<comment type="subunit">
    <text evidence="11">Homodimer.</text>
</comment>
<name>A0AAN2FFW2_ENTAG</name>
<dbReference type="InterPro" id="IPR050299">
    <property type="entry name" value="YjjX_NTPase"/>
</dbReference>
<dbReference type="EMBL" id="OW970315">
    <property type="protein sequence ID" value="CAH6326680.1"/>
    <property type="molecule type" value="Genomic_DNA"/>
</dbReference>
<feature type="binding site" evidence="11">
    <location>
        <position position="68"/>
    </location>
    <ligand>
        <name>Mg(2+)</name>
        <dbReference type="ChEBI" id="CHEBI:18420"/>
    </ligand>
</feature>
<comment type="cofactor">
    <cofactor evidence="11">
        <name>Mg(2+)</name>
        <dbReference type="ChEBI" id="CHEBI:18420"/>
    </cofactor>
    <cofactor evidence="11">
        <name>Mn(2+)</name>
        <dbReference type="ChEBI" id="CHEBI:29035"/>
    </cofactor>
    <text evidence="11">Binds 1 divalent metal cation per subunit; can use either Mg(2+) or Mn(2+).</text>
</comment>
<dbReference type="PANTHER" id="PTHR34699">
    <property type="match status" value="1"/>
</dbReference>
<proteinExistence type="inferred from homology"/>
<evidence type="ECO:0000256" key="7">
    <source>
        <dbReference type="ARBA" id="ARBA00023211"/>
    </source>
</evidence>
<keyword evidence="6 11" id="KW-0546">Nucleotide metabolism</keyword>
<dbReference type="InterPro" id="IPR026533">
    <property type="entry name" value="NTPase/PRRC1"/>
</dbReference>
<gene>
    <name evidence="13" type="primary">yjjX</name>
    <name evidence="13" type="ORF">DAPPPG734_16930</name>
</gene>
<dbReference type="NCBIfam" id="NF003459">
    <property type="entry name" value="PRK05074.1"/>
    <property type="match status" value="1"/>
</dbReference>
<evidence type="ECO:0000256" key="4">
    <source>
        <dbReference type="ARBA" id="ARBA00022801"/>
    </source>
</evidence>
<dbReference type="SUPFAM" id="SSF52972">
    <property type="entry name" value="ITPase-like"/>
    <property type="match status" value="1"/>
</dbReference>
<evidence type="ECO:0000256" key="10">
    <source>
        <dbReference type="ARBA" id="ARBA00060855"/>
    </source>
</evidence>
<dbReference type="Proteomes" id="UP001158961">
    <property type="component" value="Chromosome"/>
</dbReference>
<dbReference type="GO" id="GO:0000166">
    <property type="term" value="F:nucleotide binding"/>
    <property type="evidence" value="ECO:0007669"/>
    <property type="project" value="UniProtKB-KW"/>
</dbReference>
<dbReference type="PANTHER" id="PTHR34699:SF2">
    <property type="entry name" value="NON-CANONICAL PURINE NTP PHOSPHATASE_PRRC1 DOMAIN-CONTAINING PROTEIN"/>
    <property type="match status" value="1"/>
</dbReference>
<dbReference type="AlphaFoldDB" id="A0AAN2FFW2"/>
<evidence type="ECO:0000256" key="8">
    <source>
        <dbReference type="ARBA" id="ARBA00048174"/>
    </source>
</evidence>
<protein>
    <recommendedName>
        <fullName evidence="11">Inosine/xanthosine triphosphatase</fullName>
        <shortName evidence="11">ITPase/XTPase</shortName>
        <ecNumber evidence="11">3.6.1.73</ecNumber>
    </recommendedName>
    <alternativeName>
        <fullName evidence="11">Non-canonical purine NTP phosphatase</fullName>
    </alternativeName>
    <alternativeName>
        <fullName evidence="11">Non-standard purine NTP phosphatase</fullName>
    </alternativeName>
    <alternativeName>
        <fullName evidence="11">Nucleoside-triphosphate phosphatase</fullName>
        <shortName evidence="11">NTPase</shortName>
    </alternativeName>
</protein>
<evidence type="ECO:0000313" key="14">
    <source>
        <dbReference type="Proteomes" id="UP001158961"/>
    </source>
</evidence>
<feature type="binding site" evidence="11">
    <location>
        <begin position="98"/>
        <end position="99"/>
    </location>
    <ligand>
        <name>substrate</name>
    </ligand>
</feature>
<dbReference type="FunFam" id="3.90.950.10:FF:000002">
    <property type="entry name" value="Inosine/xanthosine triphosphatase"/>
    <property type="match status" value="1"/>
</dbReference>
<dbReference type="EC" id="3.6.1.73" evidence="11"/>
<comment type="function">
    <text evidence="11">Phosphatase that hydrolyzes non-canonical purine nucleotides such as XTP and ITP to their respective diphosphate derivatives. Probably excludes non-canonical purines from DNA/RNA precursor pool, thus preventing their incorporation into DNA/RNA and avoiding chromosomal lesions.</text>
</comment>
<evidence type="ECO:0000256" key="1">
    <source>
        <dbReference type="ARBA" id="ARBA00001936"/>
    </source>
</evidence>
<feature type="binding site" evidence="11">
    <location>
        <begin position="38"/>
        <end position="43"/>
    </location>
    <ligand>
        <name>substrate</name>
    </ligand>
</feature>
<dbReference type="Pfam" id="PF01931">
    <property type="entry name" value="NTPase_I-T"/>
    <property type="match status" value="1"/>
</dbReference>
<evidence type="ECO:0000256" key="2">
    <source>
        <dbReference type="ARBA" id="ARBA00022723"/>
    </source>
</evidence>
<keyword evidence="5 11" id="KW-0460">Magnesium</keyword>
<reference evidence="13" key="1">
    <citation type="submission" date="2022-05" db="EMBL/GenBank/DDBJ databases">
        <authorList>
            <person name="Pothier F. J."/>
        </authorList>
    </citation>
    <scope>NUCLEOTIDE SEQUENCE</scope>
    <source>
        <strain evidence="13">DAPP-PG734</strain>
    </source>
</reference>
<dbReference type="Gene3D" id="3.90.950.10">
    <property type="match status" value="1"/>
</dbReference>
<feature type="binding site" evidence="11">
    <location>
        <position position="98"/>
    </location>
    <ligand>
        <name>Mg(2+)</name>
        <dbReference type="ChEBI" id="CHEBI:18420"/>
    </ligand>
</feature>
<evidence type="ECO:0000256" key="6">
    <source>
        <dbReference type="ARBA" id="ARBA00023080"/>
    </source>
</evidence>
<comment type="catalytic activity">
    <reaction evidence="8 11">
        <text>ITP + H2O = IDP + phosphate + H(+)</text>
        <dbReference type="Rhea" id="RHEA:28330"/>
        <dbReference type="ChEBI" id="CHEBI:15377"/>
        <dbReference type="ChEBI" id="CHEBI:15378"/>
        <dbReference type="ChEBI" id="CHEBI:43474"/>
        <dbReference type="ChEBI" id="CHEBI:58280"/>
        <dbReference type="ChEBI" id="CHEBI:61402"/>
        <dbReference type="EC" id="3.6.1.73"/>
    </reaction>
</comment>
<dbReference type="HAMAP" id="MF_00648">
    <property type="entry name" value="Non_canon_purine_NTPase_YjjX"/>
    <property type="match status" value="1"/>
</dbReference>
<dbReference type="NCBIfam" id="TIGR00258">
    <property type="entry name" value="inosine/xanthosine triphosphatase"/>
    <property type="match status" value="1"/>
</dbReference>
<evidence type="ECO:0000256" key="11">
    <source>
        <dbReference type="HAMAP-Rule" id="MF_00648"/>
    </source>
</evidence>